<keyword evidence="6" id="KW-0808">Transferase</keyword>
<dbReference type="PANTHER" id="PTHR22763">
    <property type="entry name" value="RING ZINC FINGER PROTEIN"/>
    <property type="match status" value="1"/>
</dbReference>
<evidence type="ECO:0000256" key="3">
    <source>
        <dbReference type="ARBA" id="ARBA00004906"/>
    </source>
</evidence>
<dbReference type="Pfam" id="PF25563">
    <property type="entry name" value="TPR_SYVN1_N"/>
    <property type="match status" value="1"/>
</dbReference>
<feature type="compositionally biased region" description="Pro residues" evidence="16">
    <location>
        <begin position="337"/>
        <end position="352"/>
    </location>
</feature>
<dbReference type="SUPFAM" id="SSF57850">
    <property type="entry name" value="RING/U-box"/>
    <property type="match status" value="1"/>
</dbReference>
<keyword evidence="11" id="KW-0256">Endoplasmic reticulum</keyword>
<dbReference type="EMBL" id="CAIX01000075">
    <property type="protein sequence ID" value="CCI44639.1"/>
    <property type="molecule type" value="Genomic_DNA"/>
</dbReference>
<feature type="region of interest" description="Disordered" evidence="16">
    <location>
        <begin position="449"/>
        <end position="551"/>
    </location>
</feature>
<dbReference type="GO" id="GO:0043161">
    <property type="term" value="P:proteasome-mediated ubiquitin-dependent protein catabolic process"/>
    <property type="evidence" value="ECO:0007669"/>
    <property type="project" value="TreeGrafter"/>
</dbReference>
<dbReference type="AlphaFoldDB" id="A0A024GDM0"/>
<dbReference type="Proteomes" id="UP000053237">
    <property type="component" value="Unassembled WGS sequence"/>
</dbReference>
<keyword evidence="14 17" id="KW-0472">Membrane</keyword>
<organism evidence="19 20">
    <name type="scientific">Albugo candida</name>
    <dbReference type="NCBI Taxonomy" id="65357"/>
    <lineage>
        <taxon>Eukaryota</taxon>
        <taxon>Sar</taxon>
        <taxon>Stramenopiles</taxon>
        <taxon>Oomycota</taxon>
        <taxon>Peronosporomycetes</taxon>
        <taxon>Albuginales</taxon>
        <taxon>Albuginaceae</taxon>
        <taxon>Albugo</taxon>
    </lineage>
</organism>
<evidence type="ECO:0000313" key="19">
    <source>
        <dbReference type="EMBL" id="CCI44639.1"/>
    </source>
</evidence>
<dbReference type="InParanoid" id="A0A024GDM0"/>
<evidence type="ECO:0000313" key="20">
    <source>
        <dbReference type="Proteomes" id="UP000053237"/>
    </source>
</evidence>
<feature type="transmembrane region" description="Helical" evidence="17">
    <location>
        <begin position="169"/>
        <end position="191"/>
    </location>
</feature>
<name>A0A024GDM0_9STRA</name>
<evidence type="ECO:0000256" key="6">
    <source>
        <dbReference type="ARBA" id="ARBA00022679"/>
    </source>
</evidence>
<sequence>MKYWLYFGVSLVACASLLSYTYFTRHQFYPAVIYLVTSKFSLIILANTALVLTTFAAYLLQKVFFRGLRDAEVELLHENVRYAVTDSCLALTIFREEINFVVGVLFVSMIFSKIFHWLTQSRIEFMEQSDVVTRGAHIRLVVLMSLLAIVDAAFVILCGKRVLEQGVSVFILFGFEFLVLLVTLVGLLLRYGLFVIDSRMEATWTNKFTYLFYLELISEVIKLIIYLVFFMLIFKFYGMPLHIVRDLWLSIRNLQRRIASFFRYRKIAANLNQQFPTPREDELNDNDKTCIICREEMTVVNARKLPCAHIFHIDCLRMWVQRQQTCPTCRSNIPSMSRPPPNTTTPNIPPRGPWERPQGAPEALHQNPVTNAAPIGSIPAHVPPFPPMIPPVMYPFGMYPPFGGFPYSGIQPGDGTNPFLNPMIPSIEEIQRQIDQFQMQLTALQDMSRQNGLHSGGNTHPESSSAPVSTSEERHIDPNLEDKAPVPPTAPPHNQDTSEAEEASTTSQYTETVLTERTESMNAAEKRREELRQRYNRIYSDSNNRNENEAH</sequence>
<dbReference type="OrthoDB" id="7759664at2759"/>
<dbReference type="SMART" id="SM00184">
    <property type="entry name" value="RING"/>
    <property type="match status" value="1"/>
</dbReference>
<dbReference type="InterPro" id="IPR058051">
    <property type="entry name" value="Znf_RING_synoviolin"/>
</dbReference>
<evidence type="ECO:0000256" key="17">
    <source>
        <dbReference type="SAM" id="Phobius"/>
    </source>
</evidence>
<evidence type="ECO:0000256" key="7">
    <source>
        <dbReference type="ARBA" id="ARBA00022692"/>
    </source>
</evidence>
<feature type="region of interest" description="Disordered" evidence="16">
    <location>
        <begin position="331"/>
        <end position="366"/>
    </location>
</feature>
<evidence type="ECO:0000256" key="8">
    <source>
        <dbReference type="ARBA" id="ARBA00022723"/>
    </source>
</evidence>
<dbReference type="CDD" id="cd16479">
    <property type="entry name" value="RING-H2_synoviolin"/>
    <property type="match status" value="1"/>
</dbReference>
<dbReference type="GO" id="GO:0061630">
    <property type="term" value="F:ubiquitin protein ligase activity"/>
    <property type="evidence" value="ECO:0007669"/>
    <property type="project" value="UniProtKB-EC"/>
</dbReference>
<dbReference type="Gene3D" id="3.30.40.10">
    <property type="entry name" value="Zinc/RING finger domain, C3HC4 (zinc finger)"/>
    <property type="match status" value="1"/>
</dbReference>
<dbReference type="PANTHER" id="PTHR22763:SF184">
    <property type="entry name" value="E3 UBIQUITIN-PROTEIN LIGASE SYNOVIOLIN"/>
    <property type="match status" value="1"/>
</dbReference>
<evidence type="ECO:0000256" key="12">
    <source>
        <dbReference type="ARBA" id="ARBA00022833"/>
    </source>
</evidence>
<evidence type="ECO:0000256" key="15">
    <source>
        <dbReference type="PROSITE-ProRule" id="PRU00175"/>
    </source>
</evidence>
<feature type="compositionally biased region" description="Basic and acidic residues" evidence="16">
    <location>
        <begin position="514"/>
        <end position="533"/>
    </location>
</feature>
<protein>
    <recommendedName>
        <fullName evidence="5">RING-type E3 ubiquitin transferase</fullName>
        <ecNumber evidence="5">2.3.2.27</ecNumber>
    </recommendedName>
</protein>
<feature type="domain" description="RING-type" evidence="18">
    <location>
        <begin position="290"/>
        <end position="330"/>
    </location>
</feature>
<evidence type="ECO:0000256" key="10">
    <source>
        <dbReference type="ARBA" id="ARBA00022786"/>
    </source>
</evidence>
<evidence type="ECO:0000256" key="9">
    <source>
        <dbReference type="ARBA" id="ARBA00022771"/>
    </source>
</evidence>
<feature type="compositionally biased region" description="Polar residues" evidence="16">
    <location>
        <begin position="449"/>
        <end position="470"/>
    </location>
</feature>
<evidence type="ECO:0000256" key="14">
    <source>
        <dbReference type="ARBA" id="ARBA00023136"/>
    </source>
</evidence>
<dbReference type="STRING" id="65357.A0A024GDM0"/>
<evidence type="ECO:0000256" key="16">
    <source>
        <dbReference type="SAM" id="MobiDB-lite"/>
    </source>
</evidence>
<evidence type="ECO:0000256" key="1">
    <source>
        <dbReference type="ARBA" id="ARBA00000900"/>
    </source>
</evidence>
<dbReference type="InterPro" id="IPR013083">
    <property type="entry name" value="Znf_RING/FYVE/PHD"/>
</dbReference>
<dbReference type="PROSITE" id="PS50089">
    <property type="entry name" value="ZF_RING_2"/>
    <property type="match status" value="1"/>
</dbReference>
<evidence type="ECO:0000259" key="18">
    <source>
        <dbReference type="PROSITE" id="PS50089"/>
    </source>
</evidence>
<keyword evidence="8" id="KW-0479">Metal-binding</keyword>
<feature type="transmembrane region" description="Helical" evidence="17">
    <location>
        <begin position="33"/>
        <end position="60"/>
    </location>
</feature>
<dbReference type="InterPro" id="IPR057992">
    <property type="entry name" value="TPR_SYVN1_N"/>
</dbReference>
<dbReference type="Pfam" id="PF13639">
    <property type="entry name" value="zf-RING_2"/>
    <property type="match status" value="1"/>
</dbReference>
<keyword evidence="7 17" id="KW-0812">Transmembrane</keyword>
<comment type="catalytic activity">
    <reaction evidence="1">
        <text>S-ubiquitinyl-[E2 ubiquitin-conjugating enzyme]-L-cysteine + [acceptor protein]-L-lysine = [E2 ubiquitin-conjugating enzyme]-L-cysteine + N(6)-ubiquitinyl-[acceptor protein]-L-lysine.</text>
        <dbReference type="EC" id="2.3.2.27"/>
    </reaction>
</comment>
<comment type="pathway">
    <text evidence="3">Protein modification; protein ubiquitination.</text>
</comment>
<gene>
    <name evidence="19" type="ORF">BN9_054480</name>
</gene>
<keyword evidence="9 15" id="KW-0863">Zinc-finger</keyword>
<keyword evidence="12" id="KW-0862">Zinc</keyword>
<evidence type="ECO:0000256" key="5">
    <source>
        <dbReference type="ARBA" id="ARBA00012483"/>
    </source>
</evidence>
<dbReference type="EC" id="2.3.2.27" evidence="5"/>
<accession>A0A024GDM0</accession>
<evidence type="ECO:0000256" key="2">
    <source>
        <dbReference type="ARBA" id="ARBA00004477"/>
    </source>
</evidence>
<evidence type="ECO:0000256" key="11">
    <source>
        <dbReference type="ARBA" id="ARBA00022824"/>
    </source>
</evidence>
<dbReference type="InterPro" id="IPR001841">
    <property type="entry name" value="Znf_RING"/>
</dbReference>
<dbReference type="GO" id="GO:0008270">
    <property type="term" value="F:zinc ion binding"/>
    <property type="evidence" value="ECO:0007669"/>
    <property type="project" value="UniProtKB-KW"/>
</dbReference>
<comment type="subcellular location">
    <subcellularLocation>
        <location evidence="2">Endoplasmic reticulum membrane</location>
        <topology evidence="2">Multi-pass membrane protein</topology>
    </subcellularLocation>
</comment>
<keyword evidence="10" id="KW-0833">Ubl conjugation pathway</keyword>
<feature type="compositionally biased region" description="Basic and acidic residues" evidence="16">
    <location>
        <begin position="471"/>
        <end position="484"/>
    </location>
</feature>
<comment type="similarity">
    <text evidence="4">Belongs to the HRD1 family.</text>
</comment>
<feature type="compositionally biased region" description="Polar residues" evidence="16">
    <location>
        <begin position="492"/>
        <end position="513"/>
    </location>
</feature>
<dbReference type="FunCoup" id="A0A024GDM0">
    <property type="interactions" value="264"/>
</dbReference>
<dbReference type="InterPro" id="IPR050731">
    <property type="entry name" value="HRD1_E3_ubiq-ligases"/>
</dbReference>
<feature type="transmembrane region" description="Helical" evidence="17">
    <location>
        <begin position="138"/>
        <end position="157"/>
    </location>
</feature>
<keyword evidence="13 17" id="KW-1133">Transmembrane helix</keyword>
<feature type="transmembrane region" description="Helical" evidence="17">
    <location>
        <begin position="211"/>
        <end position="234"/>
    </location>
</feature>
<proteinExistence type="inferred from homology"/>
<keyword evidence="20" id="KW-1185">Reference proteome</keyword>
<evidence type="ECO:0000256" key="13">
    <source>
        <dbReference type="ARBA" id="ARBA00022989"/>
    </source>
</evidence>
<reference evidence="19 20" key="1">
    <citation type="submission" date="2012-05" db="EMBL/GenBank/DDBJ databases">
        <title>Recombination and specialization in a pathogen metapopulation.</title>
        <authorList>
            <person name="Gardiner A."/>
            <person name="Kemen E."/>
            <person name="Schultz-Larsen T."/>
            <person name="MacLean D."/>
            <person name="Van Oosterhout C."/>
            <person name="Jones J.D.G."/>
        </authorList>
    </citation>
    <scope>NUCLEOTIDE SEQUENCE [LARGE SCALE GENOMIC DNA]</scope>
    <source>
        <strain evidence="19 20">Ac Nc2</strain>
    </source>
</reference>
<evidence type="ECO:0000256" key="4">
    <source>
        <dbReference type="ARBA" id="ARBA00010089"/>
    </source>
</evidence>
<dbReference type="GO" id="GO:0036503">
    <property type="term" value="P:ERAD pathway"/>
    <property type="evidence" value="ECO:0007669"/>
    <property type="project" value="TreeGrafter"/>
</dbReference>
<feature type="transmembrane region" description="Helical" evidence="17">
    <location>
        <begin position="98"/>
        <end position="118"/>
    </location>
</feature>
<comment type="caution">
    <text evidence="19">The sequence shown here is derived from an EMBL/GenBank/DDBJ whole genome shotgun (WGS) entry which is preliminary data.</text>
</comment>
<dbReference type="GO" id="GO:0005789">
    <property type="term" value="C:endoplasmic reticulum membrane"/>
    <property type="evidence" value="ECO:0007669"/>
    <property type="project" value="UniProtKB-SubCell"/>
</dbReference>